<evidence type="ECO:0000313" key="3">
    <source>
        <dbReference type="Proteomes" id="UP001305779"/>
    </source>
</evidence>
<reference evidence="2 3" key="1">
    <citation type="journal article" date="2023" name="G3 (Bethesda)">
        <title>A chromosome-level genome assembly of Zasmidium syzygii isolated from banana leaves.</title>
        <authorList>
            <person name="van Westerhoven A.C."/>
            <person name="Mehrabi R."/>
            <person name="Talebi R."/>
            <person name="Steentjes M.B.F."/>
            <person name="Corcolon B."/>
            <person name="Chong P.A."/>
            <person name="Kema G.H.J."/>
            <person name="Seidl M.F."/>
        </authorList>
    </citation>
    <scope>NUCLEOTIDE SEQUENCE [LARGE SCALE GENOMIC DNA]</scope>
    <source>
        <strain evidence="2 3">P124</strain>
    </source>
</reference>
<comment type="caution">
    <text evidence="2">The sequence shown here is derived from an EMBL/GenBank/DDBJ whole genome shotgun (WGS) entry which is preliminary data.</text>
</comment>
<proteinExistence type="predicted"/>
<evidence type="ECO:0000256" key="1">
    <source>
        <dbReference type="SAM" id="MobiDB-lite"/>
    </source>
</evidence>
<name>A0ABR0EAM8_ZASCE</name>
<sequence length="198" mass="20792">MRTSQAHIAGVGLSAGQGSNDSLDKVTISAATKALLDAGVTYGEVDECFACFHNGLRIPPSSFDTLGTVVIAAVIVGDVFLTSHAYLKDGAISILGAALVNRFHSRTTGREDDQRKIKTAVTAVLSQARIGPKDIQALELIGSGINRDSLKAVGDVNGKSSAKTPVASNTTTGSEDGRVTPTFKFEMLCNLRRIQLES</sequence>
<dbReference type="Proteomes" id="UP001305779">
    <property type="component" value="Unassembled WGS sequence"/>
</dbReference>
<dbReference type="EMBL" id="JAXOVC010000008">
    <property type="protein sequence ID" value="KAK4498517.1"/>
    <property type="molecule type" value="Genomic_DNA"/>
</dbReference>
<evidence type="ECO:0000313" key="2">
    <source>
        <dbReference type="EMBL" id="KAK4498517.1"/>
    </source>
</evidence>
<protein>
    <submittedName>
        <fullName evidence="2">Uncharacterized protein</fullName>
    </submittedName>
</protein>
<feature type="region of interest" description="Disordered" evidence="1">
    <location>
        <begin position="156"/>
        <end position="177"/>
    </location>
</feature>
<keyword evidence="3" id="KW-1185">Reference proteome</keyword>
<accession>A0ABR0EAM8</accession>
<organism evidence="2 3">
    <name type="scientific">Zasmidium cellare</name>
    <name type="common">Wine cellar mold</name>
    <name type="synonym">Racodium cellare</name>
    <dbReference type="NCBI Taxonomy" id="395010"/>
    <lineage>
        <taxon>Eukaryota</taxon>
        <taxon>Fungi</taxon>
        <taxon>Dikarya</taxon>
        <taxon>Ascomycota</taxon>
        <taxon>Pezizomycotina</taxon>
        <taxon>Dothideomycetes</taxon>
        <taxon>Dothideomycetidae</taxon>
        <taxon>Mycosphaerellales</taxon>
        <taxon>Mycosphaerellaceae</taxon>
        <taxon>Zasmidium</taxon>
    </lineage>
</organism>
<gene>
    <name evidence="2" type="ORF">PRZ48_011175</name>
</gene>
<feature type="compositionally biased region" description="Polar residues" evidence="1">
    <location>
        <begin position="158"/>
        <end position="174"/>
    </location>
</feature>